<name>A0ABY1MII1_RHORH</name>
<feature type="compositionally biased region" description="Polar residues" evidence="1">
    <location>
        <begin position="32"/>
        <end position="42"/>
    </location>
</feature>
<comment type="caution">
    <text evidence="2">The sequence shown here is derived from an EMBL/GenBank/DDBJ whole genome shotgun (WGS) entry which is preliminary data.</text>
</comment>
<evidence type="ECO:0000313" key="2">
    <source>
        <dbReference type="EMBL" id="SMG58305.1"/>
    </source>
</evidence>
<protein>
    <submittedName>
        <fullName evidence="2">Uncharacterized protein</fullName>
    </submittedName>
</protein>
<evidence type="ECO:0000313" key="3">
    <source>
        <dbReference type="Proteomes" id="UP000193566"/>
    </source>
</evidence>
<dbReference type="Proteomes" id="UP000193566">
    <property type="component" value="Unassembled WGS sequence"/>
</dbReference>
<proteinExistence type="predicted"/>
<reference evidence="2 3" key="1">
    <citation type="submission" date="2017-04" db="EMBL/GenBank/DDBJ databases">
        <authorList>
            <person name="Varghese N."/>
            <person name="Submissions S."/>
        </authorList>
    </citation>
    <scope>NUCLEOTIDE SEQUENCE [LARGE SCALE GENOMIC DNA]</scope>
    <source>
        <strain evidence="2 3">J3</strain>
    </source>
</reference>
<accession>A0ABY1MII1</accession>
<keyword evidence="3" id="KW-1185">Reference proteome</keyword>
<feature type="region of interest" description="Disordered" evidence="1">
    <location>
        <begin position="1"/>
        <end position="58"/>
    </location>
</feature>
<gene>
    <name evidence="2" type="ORF">SAMN02745947_05226</name>
</gene>
<sequence>MPGTPAPASTPSQYWSLPHEPAPNRGDVDSAGTVTPLEQSGVTKPPATKPPATAPLAAMAWHRPLPFVTYVS</sequence>
<evidence type="ECO:0000256" key="1">
    <source>
        <dbReference type="SAM" id="MobiDB-lite"/>
    </source>
</evidence>
<organism evidence="2 3">
    <name type="scientific">Rhodococcus rhodochrous J3</name>
    <dbReference type="NCBI Taxonomy" id="903528"/>
    <lineage>
        <taxon>Bacteria</taxon>
        <taxon>Bacillati</taxon>
        <taxon>Actinomycetota</taxon>
        <taxon>Actinomycetes</taxon>
        <taxon>Mycobacteriales</taxon>
        <taxon>Nocardiaceae</taxon>
        <taxon>Rhodococcus</taxon>
    </lineage>
</organism>
<dbReference type="EMBL" id="FXAV01000030">
    <property type="protein sequence ID" value="SMG58305.1"/>
    <property type="molecule type" value="Genomic_DNA"/>
</dbReference>